<comment type="similarity">
    <text evidence="2">Belongs to the BshC family.</text>
</comment>
<proteinExistence type="inferred from homology"/>
<evidence type="ECO:0000256" key="1">
    <source>
        <dbReference type="ARBA" id="ARBA00022598"/>
    </source>
</evidence>
<keyword evidence="1 2" id="KW-0436">Ligase</keyword>
<evidence type="ECO:0000256" key="2">
    <source>
        <dbReference type="HAMAP-Rule" id="MF_01867"/>
    </source>
</evidence>
<evidence type="ECO:0000313" key="5">
    <source>
        <dbReference type="EMBL" id="WVX83065.1"/>
    </source>
</evidence>
<evidence type="ECO:0000259" key="4">
    <source>
        <dbReference type="Pfam" id="PF24850"/>
    </source>
</evidence>
<organism evidence="5 6">
    <name type="scientific">Niallia oryzisoli</name>
    <dbReference type="NCBI Taxonomy" id="1737571"/>
    <lineage>
        <taxon>Bacteria</taxon>
        <taxon>Bacillati</taxon>
        <taxon>Bacillota</taxon>
        <taxon>Bacilli</taxon>
        <taxon>Bacillales</taxon>
        <taxon>Bacillaceae</taxon>
        <taxon>Niallia</taxon>
    </lineage>
</organism>
<dbReference type="HAMAP" id="MF_01867">
    <property type="entry name" value="BshC"/>
    <property type="match status" value="1"/>
</dbReference>
<accession>A0ABZ2CKJ4</accession>
<feature type="domain" description="Bacillithiol biosynthesis BshC C-terminal coiled-coil" evidence="4">
    <location>
        <begin position="385"/>
        <end position="541"/>
    </location>
</feature>
<name>A0ABZ2CKJ4_9BACI</name>
<protein>
    <recommendedName>
        <fullName evidence="2">Putative cysteine ligase BshC</fullName>
        <ecNumber evidence="2">6.-.-.-</ecNumber>
    </recommendedName>
</protein>
<gene>
    <name evidence="2 5" type="primary">bshC</name>
    <name evidence="5" type="ORF">R4Z09_08820</name>
</gene>
<keyword evidence="6" id="KW-1185">Reference proteome</keyword>
<feature type="domain" description="Bacillithiol biosynthesis BshC N-terminal Rossmann-like" evidence="3">
    <location>
        <begin position="1"/>
        <end position="383"/>
    </location>
</feature>
<dbReference type="NCBIfam" id="TIGR03998">
    <property type="entry name" value="thiol_BshC"/>
    <property type="match status" value="1"/>
</dbReference>
<dbReference type="EC" id="6.-.-.-" evidence="2"/>
<evidence type="ECO:0000313" key="6">
    <source>
        <dbReference type="Proteomes" id="UP001357223"/>
    </source>
</evidence>
<dbReference type="InterPro" id="IPR011199">
    <property type="entry name" value="Bacillithiol_biosynth_BshC"/>
</dbReference>
<dbReference type="Pfam" id="PF24850">
    <property type="entry name" value="CC_BshC"/>
    <property type="match status" value="1"/>
</dbReference>
<dbReference type="InterPro" id="IPR055398">
    <property type="entry name" value="Rossmann-like_BshC"/>
</dbReference>
<comment type="function">
    <text evidence="2">Involved in bacillithiol (BSH) biosynthesis. May catalyze the last step of the pathway, the addition of cysteine to glucosamine malate (GlcN-Mal) to generate BSH.</text>
</comment>
<dbReference type="PIRSF" id="PIRSF012535">
    <property type="entry name" value="UCP012535"/>
    <property type="match status" value="1"/>
</dbReference>
<reference evidence="5 6" key="1">
    <citation type="submission" date="2023-10" db="EMBL/GenBank/DDBJ databases">
        <title>Niallia locisalis sp.nov. isolated from a salt pond sample.</title>
        <authorList>
            <person name="Li X.-J."/>
            <person name="Dong L."/>
        </authorList>
    </citation>
    <scope>NUCLEOTIDE SEQUENCE [LARGE SCALE GENOMIC DNA]</scope>
    <source>
        <strain evidence="5 6">DSM 29761</strain>
    </source>
</reference>
<evidence type="ECO:0000259" key="3">
    <source>
        <dbReference type="Pfam" id="PF10079"/>
    </source>
</evidence>
<dbReference type="RefSeq" id="WP_338451956.1">
    <property type="nucleotide sequence ID" value="NZ_CP137640.1"/>
</dbReference>
<dbReference type="SUPFAM" id="SSF47162">
    <property type="entry name" value="Apolipoprotein"/>
    <property type="match status" value="1"/>
</dbReference>
<dbReference type="Pfam" id="PF10079">
    <property type="entry name" value="Rossmann-like_BshC"/>
    <property type="match status" value="1"/>
</dbReference>
<sequence length="541" mass="62309">MEMLNLELPATNRFATGYLAGAPEIQRFFHYQYQNVADYEERVLELEKRTFLREELASCIEKYLDRFPTSKTVLESLQKLRQPNSVVVIGGQQAGILTGPLYSIHKIISIIVFARQKEAELGIPVVPIFWIAGEDHDYQEVNHIYVENEGKVQKVVYPEKVLEKKMVSDIKIDKQLCIAWVEEIVELLGETDHTKGLLSFLKEAVNQSETFVDFFAHIVMELYKDYGLLVIDSGYSGLRCLEKEILFSQIKQAVSITNHVKEVQAELEEAGFPHSIDLSNQAANIFYYDDRYKERILLEYQEETKEFIGKNGAVTFTMEELLQTASEFPWKLSNNVVTRPITQEWLFPTLAFIAGPGEIAYWAELKKAFESYSMKMPPIVPRLNITLVDRSVETDFLELGLSLETVLTKGTDKQQEQYLSSVKDPELDQLFKHAKEQLLNSYHLIKERIDRGLSPLLEKNQENLLKQIEFMEGKVDLALQEKHQVILTKFSRVNNKLRPLGSPQERILNAVYYMNQYGIPFLADLAALSYTFDGKHKVIKI</sequence>
<dbReference type="Proteomes" id="UP001357223">
    <property type="component" value="Chromosome"/>
</dbReference>
<dbReference type="InterPro" id="IPR055399">
    <property type="entry name" value="CC_BshC"/>
</dbReference>
<dbReference type="EMBL" id="CP137640">
    <property type="protein sequence ID" value="WVX83065.1"/>
    <property type="molecule type" value="Genomic_DNA"/>
</dbReference>